<dbReference type="FunFam" id="2.60.40.10:FF:000706">
    <property type="entry name" value="Hemicentin 1"/>
    <property type="match status" value="1"/>
</dbReference>
<evidence type="ECO:0000256" key="9">
    <source>
        <dbReference type="ARBA" id="ARBA00023180"/>
    </source>
</evidence>
<reference evidence="17 18" key="1">
    <citation type="submission" date="2019-06" db="EMBL/GenBank/DDBJ databases">
        <title>A chromosome-scale genome assembly of the striped catfish, Pangasianodon hypophthalmus.</title>
        <authorList>
            <person name="Wen M."/>
            <person name="Zahm M."/>
            <person name="Roques C."/>
            <person name="Cabau C."/>
            <person name="Klopp C."/>
            <person name="Donnadieu C."/>
            <person name="Jouanno E."/>
            <person name="Avarre J.-C."/>
            <person name="Campet M."/>
            <person name="Ha T.T.T."/>
            <person name="Dugue R."/>
            <person name="Lampietro C."/>
            <person name="Louis A."/>
            <person name="Herpin A."/>
            <person name="Echchiki A."/>
            <person name="Berthelot C."/>
            <person name="Parey E."/>
            <person name="Roest-Crollius H."/>
            <person name="Braasch I."/>
            <person name="Postlethwait J."/>
            <person name="Bobe J."/>
            <person name="Montfort J."/>
            <person name="Bouchez O."/>
            <person name="Begum T."/>
            <person name="Schartl M."/>
            <person name="Guiguen Y."/>
        </authorList>
    </citation>
    <scope>NUCLEOTIDE SEQUENCE [LARGE SCALE GENOMIC DNA]</scope>
    <source>
        <strain evidence="17 18">Indonesia</strain>
        <tissue evidence="17">Blood</tissue>
    </source>
</reference>
<dbReference type="Pfam" id="PF07474">
    <property type="entry name" value="G2F"/>
    <property type="match status" value="1"/>
</dbReference>
<dbReference type="FunFam" id="2.60.40.10:FF:000186">
    <property type="entry name" value="Hemicentin 1"/>
    <property type="match status" value="4"/>
</dbReference>
<dbReference type="InterPro" id="IPR036383">
    <property type="entry name" value="TSP1_rpt_sf"/>
</dbReference>
<feature type="domain" description="Ig-like" evidence="15">
    <location>
        <begin position="1699"/>
        <end position="1785"/>
    </location>
</feature>
<dbReference type="GO" id="GO:0050808">
    <property type="term" value="P:synapse organization"/>
    <property type="evidence" value="ECO:0007669"/>
    <property type="project" value="TreeGrafter"/>
</dbReference>
<dbReference type="EMBL" id="VFJC01000050">
    <property type="protein sequence ID" value="KAB5513555.1"/>
    <property type="molecule type" value="Genomic_DNA"/>
</dbReference>
<dbReference type="InterPro" id="IPR036179">
    <property type="entry name" value="Ig-like_dom_sf"/>
</dbReference>
<dbReference type="SMART" id="SM00209">
    <property type="entry name" value="TSP1"/>
    <property type="match status" value="1"/>
</dbReference>
<evidence type="ECO:0000256" key="11">
    <source>
        <dbReference type="PROSITE-ProRule" id="PRU00076"/>
    </source>
</evidence>
<evidence type="ECO:0000256" key="6">
    <source>
        <dbReference type="ARBA" id="ARBA00022737"/>
    </source>
</evidence>
<dbReference type="Pfam" id="PF07645">
    <property type="entry name" value="EGF_CA"/>
    <property type="match status" value="6"/>
</dbReference>
<dbReference type="InterPro" id="IPR036465">
    <property type="entry name" value="vWFA_dom_sf"/>
</dbReference>
<dbReference type="InterPro" id="IPR013106">
    <property type="entry name" value="Ig_V-set"/>
</dbReference>
<dbReference type="Gene3D" id="2.10.25.10">
    <property type="entry name" value="Laminin"/>
    <property type="match status" value="8"/>
</dbReference>
<feature type="domain" description="Ig-like" evidence="15">
    <location>
        <begin position="687"/>
        <end position="778"/>
    </location>
</feature>
<evidence type="ECO:0000256" key="3">
    <source>
        <dbReference type="ARBA" id="ARBA00022530"/>
    </source>
</evidence>
<dbReference type="PROSITE" id="PS01186">
    <property type="entry name" value="EGF_2"/>
    <property type="match status" value="3"/>
</dbReference>
<dbReference type="GO" id="GO:0005509">
    <property type="term" value="F:calcium ion binding"/>
    <property type="evidence" value="ECO:0007669"/>
    <property type="project" value="InterPro"/>
</dbReference>
<dbReference type="GO" id="GO:0043025">
    <property type="term" value="C:neuronal cell body"/>
    <property type="evidence" value="ECO:0007669"/>
    <property type="project" value="TreeGrafter"/>
</dbReference>
<feature type="domain" description="Ig-like" evidence="15">
    <location>
        <begin position="1425"/>
        <end position="1513"/>
    </location>
</feature>
<dbReference type="InterPro" id="IPR000152">
    <property type="entry name" value="EGF-type_Asp/Asn_hydroxyl_site"/>
</dbReference>
<dbReference type="FunFam" id="3.40.50.410:FF:000032">
    <property type="entry name" value="Hemicentin 1"/>
    <property type="match status" value="1"/>
</dbReference>
<dbReference type="InterPro" id="IPR007110">
    <property type="entry name" value="Ig-like_dom"/>
</dbReference>
<dbReference type="PROSITE" id="PS50092">
    <property type="entry name" value="TSP1"/>
    <property type="match status" value="1"/>
</dbReference>
<dbReference type="SMART" id="SM00682">
    <property type="entry name" value="G2F"/>
    <property type="match status" value="1"/>
</dbReference>
<evidence type="ECO:0008006" key="19">
    <source>
        <dbReference type="Google" id="ProtNLM"/>
    </source>
</evidence>
<evidence type="ECO:0000256" key="1">
    <source>
        <dbReference type="ARBA" id="ARBA00004498"/>
    </source>
</evidence>
<dbReference type="FunFam" id="2.10.25.10:FF:000210">
    <property type="entry name" value="Hemicentin 1"/>
    <property type="match status" value="1"/>
</dbReference>
<dbReference type="SMART" id="SM00409">
    <property type="entry name" value="IG"/>
    <property type="match status" value="20"/>
</dbReference>
<keyword evidence="3" id="KW-0272">Extracellular matrix</keyword>
<dbReference type="CDD" id="cd00054">
    <property type="entry name" value="EGF_CA"/>
    <property type="match status" value="8"/>
</dbReference>
<feature type="domain" description="Ig-like" evidence="15">
    <location>
        <begin position="875"/>
        <end position="963"/>
    </location>
</feature>
<feature type="domain" description="Ig-like" evidence="15">
    <location>
        <begin position="1053"/>
        <end position="1138"/>
    </location>
</feature>
<feature type="disulfide bond" evidence="11">
    <location>
        <begin position="2858"/>
        <end position="2868"/>
    </location>
</feature>
<evidence type="ECO:0000256" key="2">
    <source>
        <dbReference type="ARBA" id="ARBA00022525"/>
    </source>
</evidence>
<feature type="domain" description="Ig-like" evidence="15">
    <location>
        <begin position="1879"/>
        <end position="1963"/>
    </location>
</feature>
<dbReference type="PROSITE" id="PS00010">
    <property type="entry name" value="ASX_HYDROXYL"/>
    <property type="match status" value="5"/>
</dbReference>
<dbReference type="InterPro" id="IPR001881">
    <property type="entry name" value="EGF-like_Ca-bd_dom"/>
</dbReference>
<evidence type="ECO:0000256" key="12">
    <source>
        <dbReference type="SAM" id="MobiDB-lite"/>
    </source>
</evidence>
<evidence type="ECO:0000313" key="17">
    <source>
        <dbReference type="EMBL" id="KAB5513555.1"/>
    </source>
</evidence>
<feature type="domain" description="Ig-like" evidence="15">
    <location>
        <begin position="421"/>
        <end position="507"/>
    </location>
</feature>
<dbReference type="InterPro" id="IPR056475">
    <property type="entry name" value="GBD_Hemicentin/VWA7"/>
</dbReference>
<feature type="domain" description="Ig-like" evidence="15">
    <location>
        <begin position="600"/>
        <end position="682"/>
    </location>
</feature>
<feature type="domain" description="EGF-like" evidence="14">
    <location>
        <begin position="2536"/>
        <end position="2575"/>
    </location>
</feature>
<evidence type="ECO:0000256" key="8">
    <source>
        <dbReference type="ARBA" id="ARBA00023157"/>
    </source>
</evidence>
<feature type="domain" description="EGF-like" evidence="14">
    <location>
        <begin position="2753"/>
        <end position="2793"/>
    </location>
</feature>
<dbReference type="InterPro" id="IPR013783">
    <property type="entry name" value="Ig-like_fold"/>
</dbReference>
<evidence type="ECO:0000259" key="14">
    <source>
        <dbReference type="PROSITE" id="PS50026"/>
    </source>
</evidence>
<dbReference type="PROSITE" id="PS50026">
    <property type="entry name" value="EGF_3"/>
    <property type="match status" value="5"/>
</dbReference>
<feature type="region of interest" description="Disordered" evidence="12">
    <location>
        <begin position="629"/>
        <end position="649"/>
    </location>
</feature>
<dbReference type="InterPro" id="IPR000742">
    <property type="entry name" value="EGF"/>
</dbReference>
<name>A0A5N5J7S9_PANHP</name>
<dbReference type="FunFam" id="2.10.25.10:FF:000014">
    <property type="entry name" value="Latent-transforming growth factor beta-binding protein 3"/>
    <property type="match status" value="1"/>
</dbReference>
<evidence type="ECO:0000256" key="13">
    <source>
        <dbReference type="SAM" id="SignalP"/>
    </source>
</evidence>
<dbReference type="InterPro" id="IPR006605">
    <property type="entry name" value="G2_nidogen/fibulin_G2F"/>
</dbReference>
<dbReference type="Pfam" id="PF00090">
    <property type="entry name" value="TSP_1"/>
    <property type="match status" value="1"/>
</dbReference>
<feature type="domain" description="Ig-like" evidence="15">
    <location>
        <begin position="1608"/>
        <end position="1692"/>
    </location>
</feature>
<dbReference type="SMART" id="SM00181">
    <property type="entry name" value="EGF"/>
    <property type="match status" value="8"/>
</dbReference>
<dbReference type="PROSITE" id="PS01187">
    <property type="entry name" value="EGF_CA"/>
    <property type="match status" value="4"/>
</dbReference>
<dbReference type="FunFam" id="2.60.40.10:FF:000130">
    <property type="entry name" value="Hemicentin 1"/>
    <property type="match status" value="4"/>
</dbReference>
<evidence type="ECO:0000256" key="4">
    <source>
        <dbReference type="ARBA" id="ARBA00022536"/>
    </source>
</evidence>
<dbReference type="InterPro" id="IPR000884">
    <property type="entry name" value="TSP1_rpt"/>
</dbReference>
<keyword evidence="8 11" id="KW-1015">Disulfide bond</keyword>
<feature type="domain" description="Ig-like" evidence="15">
    <location>
        <begin position="782"/>
        <end position="868"/>
    </location>
</feature>
<keyword evidence="10" id="KW-0393">Immunoglobulin domain</keyword>
<dbReference type="PROSITE" id="PS50993">
    <property type="entry name" value="NIDOGEN_G2"/>
    <property type="match status" value="1"/>
</dbReference>
<comment type="caution">
    <text evidence="17">The sequence shown here is derived from an EMBL/GenBank/DDBJ whole genome shotgun (WGS) entry which is preliminary data.</text>
</comment>
<sequence>MEFWVKFLAVALALFQTRAQLNPEHEISGSSLAFVFDVTGSMYDDLQQVMDGASRILHRMLNRTDTPIRNFVLVPFHDPDIGPVSITSDPKQFQHDLQELFVQGGGDCPEMSVGAIHSALEVSLPGSFIYVFTDARAKDYRRKQEVLQLVQLRQSQVVFVLTGDCGDRSQPGYRVYEEIAATSSGQIFHLDKQQVNEVLKWVEETVRAMKVHLLSSDHELGQGTQWELPFDPSLKEVTVSLSGPTPRIELRDPLGRIVGERQGLRELLNIPNSVLVVNLKNPRPGLWTLKVVSSGRHTLRVTGVSNLDFRAGFSTSAVTEFSRTRERPIKGAPVHALLKCSGLNPPGVLSSVVLVSKRGEDLLSVSLPVPVDGGVSGVWSVPEMQTPSEGFFIKVRGKDGGGFDFHRLSSVLYTNIIPVIPVVEMPSVPRGMLMQSVLIECSVQSDLPFTLTFRKDGEMLGHQNSYQSSAKVSWEILHVSVRDEGMYECMAQSTAGVGRAHTHFTVTAPPMIDHSVSEVTAAVGEPVTLPCVLMDGAPPTDIIWTHNGQKVQSGERISIRSDGSLHMKRATAEDAGKYLCTAVNVAGSANVTVTLQIHTPPVISAAAAHYEAAEGVSVSLPCETTGIPKPSITWTKDDEPVSSPPQSDGSLLIFSSTAADSGRYICTASSSAGETRREITLTVHSKPRILGAHEHTEVINMMVEEGAEVILPCEVEGSPAPTVSWSRNGQLLPPITAWVTVLPSGSLKIRNVQLNDSNIYTCTAENPAGVNTLTYSLQVQVPLRIVGQQEEEVSAVEGHMASLLCDVQTHPAPEIIWTRDGQLLQLGSGVRLLSGGKMLQISRVQQRDAGQYVCTATSSAGQDQKSIMLNVYAPPTLLPLPHSVSEVMTPQIGSSVTLSCEARGVPEPEVTWYRNGQKLNSGRTLQLASQKLTINSMQVSDGGVYTCKVSNPAGQLERKFMLTAHVTAPLVIEGPVHESVTHTLGSHITLVCDASGVPAPNMRWLKDSLAFGSGSVLSLGPLELSHSGVYTCIAHNSKGETHKNYTLTIQVPPTILNSGPSDVSALVGAELTLKCHAEGTPTPQLAWMRNGVKLDNTEHVHVSANGSTLTLLSVKEEDAGTYTCLAISPAGQESKIYTLFVLVPPSILKHSDVPLDVQAVHDGVVSLECHAVGIPPPQITWLKDGNPLQLTPRTHLHSTHTLLRISPVQLSDSGLYTCVARSKAGFAEQKFHLQVEAPAMVEHTEPMEHIVIVRGSVVTLVCEAHGVPPPTLTWMKDSEPLSLHQNMMLHDGGETRFQLLDVQLEDAGLYSCTAKNQAGTSTKTFNLTVLEPPKISSSLRREELMVVVDGVLELECVADGVPPPTVSWMKDGRPLEDSRVVLHRDGQILTISNIQVEDAGVYTCLVSNLAGEDGRSLWVRVQLPPTLLGSSDIRTVSVPLKGHMTLECRTDGELPPEIEWYRDNIKLQLSGRIQSIAGGQYLEIGDVRKEDGGLYSCVVSNMAGSSSLHFNVQILLPPVIREGSPLVTAHVNQKVLLPCEVEGDSAPSVLWRKDGVPVLFDNRFVLLPDGSVRIESTQLTDAGRYYCSVSNEAGSDQRSMELRVYVGPSISPGPLNVTVTMGQRAVLGCESLGVPVPQVSWKRNGQALNTHSGAYRLMPSGSLLIISPSLEDEGYFECTVTNEVGEEQRVIEVMLQVPPSIEDDVTSVTAIKMESVVLPCHVTGRPTPSISWSRGGTALGTRRGSYRTLPTGMLEILAVNPTHAGRYTCSAQNTAGVARKHIILSVHEAPEIRNMVKEVNVLLNQEVVLICDVHGFPKPSVTWLKEGVPIAKGQRLVVLSDGSLRLSQVTLDDAGTYSCLAQNAAGTTEGKTQLILQVPPVISVPHDEYTLSVGESVSVPCSAIGQPEPELQWHKLGGAVRGRANLLTFTNGTLHIKNAQLKHAGVYTCTALNSAGRASRDITLILHVPPMILVGQSEVSVIQGFQSLLPCSAQGVPEPKIHWEKNGDIIQNLRGKFTVLRSGELIIERTQPSDAGVFTCVAMNAAGSAHHKVQLSVNTRPEFKESPSDMTLRVGQNLTLTCHAHSTPPPVITWTVNSRPYTGFSVDEAGRTFLMIGNVTVRDSGSYVCTAENSVGSIRALAFVRVTEPPVLRGDGHVSQFVSRGAVVVLDCPVRGTPAPVLRWFKDGHLLKVTEHLHRLPNGSLVLYSAMSRDSGEYQCVAENEVGVIKRTISLKVQVAGGYSHWEQWGPCSVTCGHGLQQRTRFCNNPSPTNGGAACEGPDIESKQCQASLCSGDSLRRARASVIGMVNDREFGVSFLEVNISENSKRRSSTLEAHMENVPPSVGPLLKVLVSALTPIYWTAVYESAGTKNGFSISRGNFRQESQLEFHTGEILKMTHVVRGVDAEGVLLVDVVINGFIPAVFLSPVLHQHDFDETYVQVGSGQIYSWSTQNSLQQDVDSVLTLRCNHSLVFDGSVKRFAPLLQQIRLSDISSSYNMLNFRLDFHITAMLSLPDGDGEKCPEGFLLDKASYCADEDECVSDSPCSHSCINIMGSFRCSCPSGFNLNTESNSCQDIDECVDGSHMCLYNQLCVNTVGKYRCEVKCGPGFRHRTAGTENRTRIEGCEDVDECVESSVSPCQHQCFNTLGSFRCGCLPGYQLVGHRCFDINECLRSVCPSHQQCKNTDGGYQCFDNCPSGMTQAESGVCVDVDECKDGSHMCRYSQICQNTLGGYLCVCPRGYRSQGVGKPCVDVDECAQSPSPCGYQCRNVPGSFRCLCPPGTVLLVDGRSCAGLERGNGFSNRTWVRVGLQPQLVSTRGQTLTLLQNTQPGAPWNNLHTCPPGYTSKASSCVDIDECALRKPCQHECQNSVGSFQCFCPSGYQLMPNGQTCRDIDECIEHSVQCGPNQMCFNMRGSYQCLDTPCPASYRRGGSPGVCYKPCSHGCAEGSSLLLQYKLLTLPLGIPAQHNVIRLSAFSESGVLQERTLFAILEQSGEITEQLFGIKDEAGRGIIFTTHYLNQSGLVKLKVQATTLNQHGQITYQSLFIIYISISAYPY</sequence>
<feature type="domain" description="Ig-like" evidence="15">
    <location>
        <begin position="1969"/>
        <end position="2056"/>
    </location>
</feature>
<dbReference type="Pfam" id="PF07679">
    <property type="entry name" value="I-set"/>
    <property type="match status" value="14"/>
</dbReference>
<dbReference type="InterPro" id="IPR049883">
    <property type="entry name" value="NOTCH1_EGF-like"/>
</dbReference>
<dbReference type="Pfam" id="PF13927">
    <property type="entry name" value="Ig_3"/>
    <property type="match status" value="5"/>
</dbReference>
<dbReference type="PRINTS" id="PR01832">
    <property type="entry name" value="VEGFRECEPTOR"/>
</dbReference>
<keyword evidence="9" id="KW-0325">Glycoprotein</keyword>
<keyword evidence="6" id="KW-0677">Repeat</keyword>
<protein>
    <recommendedName>
        <fullName evidence="19">Hemicentin-2</fullName>
    </recommendedName>
</protein>
<proteinExistence type="predicted"/>
<dbReference type="Gene3D" id="2.40.155.10">
    <property type="entry name" value="Green fluorescent protein"/>
    <property type="match status" value="1"/>
</dbReference>
<keyword evidence="2" id="KW-0964">Secreted</keyword>
<comment type="caution">
    <text evidence="11">Lacks conserved residue(s) required for the propagation of feature annotation.</text>
</comment>
<dbReference type="InterPro" id="IPR009030">
    <property type="entry name" value="Growth_fac_rcpt_cys_sf"/>
</dbReference>
<evidence type="ECO:0000313" key="18">
    <source>
        <dbReference type="Proteomes" id="UP000327468"/>
    </source>
</evidence>
<dbReference type="SUPFAM" id="SSF48726">
    <property type="entry name" value="Immunoglobulin"/>
    <property type="match status" value="20"/>
</dbReference>
<feature type="domain" description="Ig-like" evidence="15">
    <location>
        <begin position="509"/>
        <end position="596"/>
    </location>
</feature>
<dbReference type="Pfam" id="PF23560">
    <property type="entry name" value="GBD_Hemicentin"/>
    <property type="match status" value="1"/>
</dbReference>
<feature type="domain" description="Ig-like" evidence="15">
    <location>
        <begin position="2149"/>
        <end position="2234"/>
    </location>
</feature>
<dbReference type="FunFam" id="2.60.40.10:FF:000285">
    <property type="entry name" value="Hemicentin 1"/>
    <property type="match status" value="2"/>
</dbReference>
<organism evidence="17 18">
    <name type="scientific">Pangasianodon hypophthalmus</name>
    <name type="common">Striped catfish</name>
    <name type="synonym">Helicophagus hypophthalmus</name>
    <dbReference type="NCBI Taxonomy" id="310915"/>
    <lineage>
        <taxon>Eukaryota</taxon>
        <taxon>Metazoa</taxon>
        <taxon>Chordata</taxon>
        <taxon>Craniata</taxon>
        <taxon>Vertebrata</taxon>
        <taxon>Euteleostomi</taxon>
        <taxon>Actinopterygii</taxon>
        <taxon>Neopterygii</taxon>
        <taxon>Teleostei</taxon>
        <taxon>Ostariophysi</taxon>
        <taxon>Siluriformes</taxon>
        <taxon>Pangasiidae</taxon>
        <taxon>Pangasianodon</taxon>
    </lineage>
</organism>
<dbReference type="FunFam" id="2.60.40.10:FF:000503">
    <property type="entry name" value="Hemicentin 1"/>
    <property type="match status" value="1"/>
</dbReference>
<dbReference type="SUPFAM" id="SSF53300">
    <property type="entry name" value="vWA-like"/>
    <property type="match status" value="1"/>
</dbReference>
<dbReference type="CDD" id="cd00096">
    <property type="entry name" value="Ig"/>
    <property type="match status" value="6"/>
</dbReference>
<gene>
    <name evidence="17" type="ORF">PHYPO_G00249100</name>
</gene>
<dbReference type="SUPFAM" id="SSF82895">
    <property type="entry name" value="TSP-1 type 1 repeat"/>
    <property type="match status" value="1"/>
</dbReference>
<dbReference type="SUPFAM" id="SSF57196">
    <property type="entry name" value="EGF/Laminin"/>
    <property type="match status" value="2"/>
</dbReference>
<feature type="domain" description="EGF-like" evidence="14">
    <location>
        <begin position="2628"/>
        <end position="2667"/>
    </location>
</feature>
<dbReference type="FunFam" id="2.10.25.10:FF:000005">
    <property type="entry name" value="Fibrillin 2"/>
    <property type="match status" value="1"/>
</dbReference>
<feature type="signal peptide" evidence="13">
    <location>
        <begin position="1"/>
        <end position="19"/>
    </location>
</feature>
<dbReference type="GO" id="GO:0008046">
    <property type="term" value="F:axon guidance receptor activity"/>
    <property type="evidence" value="ECO:0007669"/>
    <property type="project" value="TreeGrafter"/>
</dbReference>
<dbReference type="SMART" id="SM00408">
    <property type="entry name" value="IGc2"/>
    <property type="match status" value="20"/>
</dbReference>
<feature type="domain" description="EGF-like" evidence="14">
    <location>
        <begin position="2854"/>
        <end position="2893"/>
    </location>
</feature>
<feature type="domain" description="Ig-like" evidence="15">
    <location>
        <begin position="1145"/>
        <end position="1234"/>
    </location>
</feature>
<dbReference type="SMART" id="SM00179">
    <property type="entry name" value="EGF_CA"/>
    <property type="match status" value="8"/>
</dbReference>
<feature type="domain" description="Nidogen G2 beta-barrel" evidence="16">
    <location>
        <begin position="2298"/>
        <end position="2522"/>
    </location>
</feature>
<feature type="domain" description="EGF-like" evidence="14">
    <location>
        <begin position="2710"/>
        <end position="2745"/>
    </location>
</feature>
<keyword evidence="5 13" id="KW-0732">Signal</keyword>
<dbReference type="InterPro" id="IPR003598">
    <property type="entry name" value="Ig_sub2"/>
</dbReference>
<dbReference type="PANTHER" id="PTHR45080:SF8">
    <property type="entry name" value="IG-LIKE DOMAIN-CONTAINING PROTEIN"/>
    <property type="match status" value="1"/>
</dbReference>
<dbReference type="InterPro" id="IPR050958">
    <property type="entry name" value="Cell_Adh-Cytoskel_Orgn"/>
</dbReference>
<dbReference type="InterPro" id="IPR018097">
    <property type="entry name" value="EGF_Ca-bd_CS"/>
</dbReference>
<dbReference type="Gene3D" id="3.40.50.410">
    <property type="entry name" value="von Willebrand factor, type A domain"/>
    <property type="match status" value="1"/>
</dbReference>
<dbReference type="PROSITE" id="PS50835">
    <property type="entry name" value="IG_LIKE"/>
    <property type="match status" value="20"/>
</dbReference>
<dbReference type="SMART" id="SM00406">
    <property type="entry name" value="IGv"/>
    <property type="match status" value="9"/>
</dbReference>
<dbReference type="GO" id="GO:0005886">
    <property type="term" value="C:plasma membrane"/>
    <property type="evidence" value="ECO:0007669"/>
    <property type="project" value="TreeGrafter"/>
</dbReference>
<dbReference type="Pfam" id="PF12662">
    <property type="entry name" value="cEGF"/>
    <property type="match status" value="1"/>
</dbReference>
<feature type="domain" description="Ig-like" evidence="15">
    <location>
        <begin position="1517"/>
        <end position="1603"/>
    </location>
</feature>
<dbReference type="Proteomes" id="UP000327468">
    <property type="component" value="Unassembled WGS sequence"/>
</dbReference>
<dbReference type="GO" id="GO:0007156">
    <property type="term" value="P:homophilic cell adhesion via plasma membrane adhesion molecules"/>
    <property type="evidence" value="ECO:0007669"/>
    <property type="project" value="TreeGrafter"/>
</dbReference>
<feature type="chain" id="PRO_5024324703" description="Hemicentin-2" evidence="13">
    <location>
        <begin position="20"/>
        <end position="3058"/>
    </location>
</feature>
<accession>A0A5N5J7S9</accession>
<dbReference type="InterPro" id="IPR013098">
    <property type="entry name" value="Ig_I-set"/>
</dbReference>
<keyword evidence="18" id="KW-1185">Reference proteome</keyword>
<dbReference type="InterPro" id="IPR009017">
    <property type="entry name" value="GFP"/>
</dbReference>
<dbReference type="GO" id="GO:0030424">
    <property type="term" value="C:axon"/>
    <property type="evidence" value="ECO:0007669"/>
    <property type="project" value="TreeGrafter"/>
</dbReference>
<comment type="subcellular location">
    <subcellularLocation>
        <location evidence="1">Secreted</location>
        <location evidence="1">Extracellular space</location>
        <location evidence="1">Extracellular matrix</location>
    </subcellularLocation>
</comment>
<dbReference type="FunFam" id="2.10.25.10:FF:000010">
    <property type="entry name" value="Pro-epidermal growth factor"/>
    <property type="match status" value="1"/>
</dbReference>
<dbReference type="InterPro" id="IPR003599">
    <property type="entry name" value="Ig_sub"/>
</dbReference>
<dbReference type="Pfam" id="PF25106">
    <property type="entry name" value="VWA_4"/>
    <property type="match status" value="1"/>
</dbReference>
<dbReference type="CDD" id="cd00198">
    <property type="entry name" value="vWFA"/>
    <property type="match status" value="1"/>
</dbReference>
<feature type="domain" description="Ig-like" evidence="15">
    <location>
        <begin position="1790"/>
        <end position="1875"/>
    </location>
</feature>
<evidence type="ECO:0000256" key="7">
    <source>
        <dbReference type="ARBA" id="ARBA00022837"/>
    </source>
</evidence>
<feature type="domain" description="Ig-like" evidence="15">
    <location>
        <begin position="969"/>
        <end position="1048"/>
    </location>
</feature>
<dbReference type="SUPFAM" id="SSF57184">
    <property type="entry name" value="Growth factor receptor domain"/>
    <property type="match status" value="2"/>
</dbReference>
<dbReference type="InterPro" id="IPR056861">
    <property type="entry name" value="HMCN1-like_VWA"/>
</dbReference>
<dbReference type="FunFam" id="2.60.40.10:FF:000032">
    <property type="entry name" value="palladin isoform X1"/>
    <property type="match status" value="5"/>
</dbReference>
<evidence type="ECO:0000256" key="10">
    <source>
        <dbReference type="ARBA" id="ARBA00023319"/>
    </source>
</evidence>
<dbReference type="PANTHER" id="PTHR45080">
    <property type="entry name" value="CONTACTIN 5"/>
    <property type="match status" value="1"/>
</dbReference>
<feature type="domain" description="Ig-like" evidence="15">
    <location>
        <begin position="1333"/>
        <end position="1422"/>
    </location>
</feature>
<feature type="disulfide bond" evidence="11">
    <location>
        <begin position="2540"/>
        <end position="2550"/>
    </location>
</feature>
<feature type="domain" description="Ig-like" evidence="15">
    <location>
        <begin position="2061"/>
        <end position="2147"/>
    </location>
</feature>
<keyword evidence="7" id="KW-0106">Calcium</keyword>
<dbReference type="InterPro" id="IPR026823">
    <property type="entry name" value="cEGF"/>
</dbReference>
<dbReference type="Gene3D" id="2.60.40.10">
    <property type="entry name" value="Immunoglobulins"/>
    <property type="match status" value="20"/>
</dbReference>
<dbReference type="SUPFAM" id="SSF54511">
    <property type="entry name" value="GFP-like"/>
    <property type="match status" value="1"/>
</dbReference>
<evidence type="ECO:0000259" key="16">
    <source>
        <dbReference type="PROSITE" id="PS50993"/>
    </source>
</evidence>
<evidence type="ECO:0000259" key="15">
    <source>
        <dbReference type="PROSITE" id="PS50835"/>
    </source>
</evidence>
<keyword evidence="4 11" id="KW-0245">EGF-like domain</keyword>
<dbReference type="FunFam" id="2.10.25.10:FF:000352">
    <property type="entry name" value="Hemicentin 1"/>
    <property type="match status" value="1"/>
</dbReference>
<evidence type="ECO:0000256" key="5">
    <source>
        <dbReference type="ARBA" id="ARBA00022729"/>
    </source>
</evidence>
<feature type="domain" description="Ig-like" evidence="15">
    <location>
        <begin position="1238"/>
        <end position="1328"/>
    </location>
</feature>